<name>A0A7J3Z6R6_9CREN</name>
<feature type="transmembrane region" description="Helical" evidence="1">
    <location>
        <begin position="155"/>
        <end position="175"/>
    </location>
</feature>
<keyword evidence="1" id="KW-1133">Transmembrane helix</keyword>
<dbReference type="AlphaFoldDB" id="A0A7J3Z6R6"/>
<protein>
    <submittedName>
        <fullName evidence="2">Uncharacterized protein</fullName>
    </submittedName>
</protein>
<keyword evidence="1" id="KW-0812">Transmembrane</keyword>
<accession>A0A7J3Z6R6</accession>
<feature type="transmembrane region" description="Helical" evidence="1">
    <location>
        <begin position="237"/>
        <end position="255"/>
    </location>
</feature>
<comment type="caution">
    <text evidence="2">The sequence shown here is derived from an EMBL/GenBank/DDBJ whole genome shotgun (WGS) entry which is preliminary data.</text>
</comment>
<feature type="transmembrane region" description="Helical" evidence="1">
    <location>
        <begin position="212"/>
        <end position="231"/>
    </location>
</feature>
<keyword evidence="1" id="KW-0472">Membrane</keyword>
<feature type="transmembrane region" description="Helical" evidence="1">
    <location>
        <begin position="55"/>
        <end position="77"/>
    </location>
</feature>
<proteinExistence type="predicted"/>
<sequence length="279" mass="29992">MALTKEVLELIDKAASRLKQYLLLEILVLITSIIGAIAVVTIVVVQIIIAKHIDISPLLVFVGLLSAMGFTATVLYYDASKKLAVWQGTFRSYKTVALVLMLLAIIIMPVSIYAMSIAMGTINDIVNRALRAGESTSKPEVLVELLAELSPHVELLSLFSALSSLVGNVISIYLVGIFRDVKDSFTAEVVGLGEQPSSTAPELLKLEDATKFLRIALILLLVGQGLSYIGLGIVNSLLGIAGLVLWFLGIARAWGGLNGIKRAIPHVLSVLETKTQQQS</sequence>
<evidence type="ECO:0000313" key="2">
    <source>
        <dbReference type="EMBL" id="HHQ50539.1"/>
    </source>
</evidence>
<gene>
    <name evidence="2" type="ORF">ENM66_04225</name>
</gene>
<organism evidence="2">
    <name type="scientific">Ignisphaera aggregans</name>
    <dbReference type="NCBI Taxonomy" id="334771"/>
    <lineage>
        <taxon>Archaea</taxon>
        <taxon>Thermoproteota</taxon>
        <taxon>Thermoprotei</taxon>
        <taxon>Desulfurococcales</taxon>
        <taxon>Desulfurococcaceae</taxon>
        <taxon>Ignisphaera</taxon>
    </lineage>
</organism>
<feature type="transmembrane region" description="Helical" evidence="1">
    <location>
        <begin position="21"/>
        <end position="49"/>
    </location>
</feature>
<feature type="transmembrane region" description="Helical" evidence="1">
    <location>
        <begin position="98"/>
        <end position="122"/>
    </location>
</feature>
<dbReference type="EMBL" id="DRYQ01000059">
    <property type="protein sequence ID" value="HHQ50539.1"/>
    <property type="molecule type" value="Genomic_DNA"/>
</dbReference>
<evidence type="ECO:0000256" key="1">
    <source>
        <dbReference type="SAM" id="Phobius"/>
    </source>
</evidence>
<reference evidence="2" key="1">
    <citation type="journal article" date="2020" name="mSystems">
        <title>Genome- and Community-Level Interaction Insights into Carbon Utilization and Element Cycling Functions of Hydrothermarchaeota in Hydrothermal Sediment.</title>
        <authorList>
            <person name="Zhou Z."/>
            <person name="Liu Y."/>
            <person name="Xu W."/>
            <person name="Pan J."/>
            <person name="Luo Z.H."/>
            <person name="Li M."/>
        </authorList>
    </citation>
    <scope>NUCLEOTIDE SEQUENCE [LARGE SCALE GENOMIC DNA]</scope>
    <source>
        <strain evidence="2">SpSt-1105</strain>
    </source>
</reference>